<proteinExistence type="predicted"/>
<accession>A0A6J4VF59</accession>
<dbReference type="AlphaFoldDB" id="A0A6J4VF59"/>
<protein>
    <submittedName>
        <fullName evidence="2">SpoIIIAA</fullName>
    </submittedName>
</protein>
<feature type="compositionally biased region" description="Basic and acidic residues" evidence="1">
    <location>
        <begin position="111"/>
        <end position="126"/>
    </location>
</feature>
<evidence type="ECO:0000313" key="2">
    <source>
        <dbReference type="EMBL" id="CAA9577467.1"/>
    </source>
</evidence>
<feature type="region of interest" description="Disordered" evidence="1">
    <location>
        <begin position="73"/>
        <end position="133"/>
    </location>
</feature>
<sequence>EPEPARADDRPARCAGGDRTRLPGSGHRADAEKRVPAEATTDPGVGDAGSARLRLALEHGNADGACPVLALSSRGPVHRSGPGARSGTGPSPCPGRRAAGFHPDCVVRGGNGDHGDHGRCAGHRPEPPIAADSPVAARACRALQPLLTKPRPRPVPPCGDLSPGYPI</sequence>
<gene>
    <name evidence="2" type="ORF">AVDCRST_MAG87-2998</name>
</gene>
<organism evidence="2">
    <name type="scientific">uncultured Thermomicrobiales bacterium</name>
    <dbReference type="NCBI Taxonomy" id="1645740"/>
    <lineage>
        <taxon>Bacteria</taxon>
        <taxon>Pseudomonadati</taxon>
        <taxon>Thermomicrobiota</taxon>
        <taxon>Thermomicrobia</taxon>
        <taxon>Thermomicrobiales</taxon>
        <taxon>environmental samples</taxon>
    </lineage>
</organism>
<dbReference type="EMBL" id="CADCWJ010000662">
    <property type="protein sequence ID" value="CAA9577467.1"/>
    <property type="molecule type" value="Genomic_DNA"/>
</dbReference>
<evidence type="ECO:0000256" key="1">
    <source>
        <dbReference type="SAM" id="MobiDB-lite"/>
    </source>
</evidence>
<feature type="non-terminal residue" evidence="2">
    <location>
        <position position="1"/>
    </location>
</feature>
<reference evidence="2" key="1">
    <citation type="submission" date="2020-02" db="EMBL/GenBank/DDBJ databases">
        <authorList>
            <person name="Meier V. D."/>
        </authorList>
    </citation>
    <scope>NUCLEOTIDE SEQUENCE</scope>
    <source>
        <strain evidence="2">AVDCRST_MAG87</strain>
    </source>
</reference>
<feature type="region of interest" description="Disordered" evidence="1">
    <location>
        <begin position="1"/>
        <end position="48"/>
    </location>
</feature>
<name>A0A6J4VF59_9BACT</name>
<feature type="region of interest" description="Disordered" evidence="1">
    <location>
        <begin position="147"/>
        <end position="167"/>
    </location>
</feature>
<feature type="compositionally biased region" description="Basic and acidic residues" evidence="1">
    <location>
        <begin position="1"/>
        <end position="36"/>
    </location>
</feature>
<feature type="non-terminal residue" evidence="2">
    <location>
        <position position="167"/>
    </location>
</feature>